<proteinExistence type="predicted"/>
<evidence type="ECO:0000313" key="1">
    <source>
        <dbReference type="EMBL" id="ARF10357.1"/>
    </source>
</evidence>
<name>A0A1V0SF62_9VIRU</name>
<sequence length="231" mass="28115">MILFKIILFNIHNKYIMQVNKKTEYDINKIITIQKYIRSFITNKHIIIPDSYIQTKKWRQNRKWYINGKHNECEKYQINTLEKILKIKMSKTNDRMNTETYCLLNNRNIINNPDGYEWTENFDGKIQKSNNIFYFNLKFVCDKGGSQTRTLREVYYFIKYQHEFLLKSENLNIYFINILDGDESYNNMNKFNYLSNKLKYANVKQNIFIGSLYMFQKSQIIKCFLNFPKHI</sequence>
<protein>
    <submittedName>
        <fullName evidence="1">Uncharacterized protein</fullName>
    </submittedName>
</protein>
<organism evidence="1">
    <name type="scientific">Hokovirus HKV1</name>
    <dbReference type="NCBI Taxonomy" id="1977638"/>
    <lineage>
        <taxon>Viruses</taxon>
        <taxon>Varidnaviria</taxon>
        <taxon>Bamfordvirae</taxon>
        <taxon>Nucleocytoviricota</taxon>
        <taxon>Megaviricetes</taxon>
        <taxon>Imitervirales</taxon>
        <taxon>Mimiviridae</taxon>
        <taxon>Klosneuvirinae</taxon>
        <taxon>Hokovirus</taxon>
    </lineage>
</organism>
<reference evidence="1" key="1">
    <citation type="journal article" date="2017" name="Science">
        <title>Giant viruses with an expanded complement of translation system components.</title>
        <authorList>
            <person name="Schulz F."/>
            <person name="Yutin N."/>
            <person name="Ivanova N.N."/>
            <person name="Ortega D.R."/>
            <person name="Lee T.K."/>
            <person name="Vierheilig J."/>
            <person name="Daims H."/>
            <person name="Horn M."/>
            <person name="Wagner M."/>
            <person name="Jensen G.J."/>
            <person name="Kyrpides N.C."/>
            <person name="Koonin E.V."/>
            <person name="Woyke T."/>
        </authorList>
    </citation>
    <scope>NUCLEOTIDE SEQUENCE</scope>
    <source>
        <strain evidence="1">HKV1</strain>
    </source>
</reference>
<gene>
    <name evidence="1" type="ORF">Hokovirus_1_236</name>
</gene>
<accession>A0A1V0SF62</accession>
<dbReference type="EMBL" id="KY684103">
    <property type="protein sequence ID" value="ARF10357.1"/>
    <property type="molecule type" value="Genomic_DNA"/>
</dbReference>